<dbReference type="Proteomes" id="UP000300067">
    <property type="component" value="Chromosome"/>
</dbReference>
<evidence type="ECO:0000313" key="3">
    <source>
        <dbReference type="EMBL" id="KKG59367.1"/>
    </source>
</evidence>
<evidence type="ECO:0000313" key="8">
    <source>
        <dbReference type="Proteomes" id="UP000034424"/>
    </source>
</evidence>
<dbReference type="EMBL" id="JJPL01000156">
    <property type="protein sequence ID" value="KKG59367.1"/>
    <property type="molecule type" value="Genomic_DNA"/>
</dbReference>
<evidence type="ECO:0000313" key="2">
    <source>
        <dbReference type="EMBL" id="KKG27737.1"/>
    </source>
</evidence>
<evidence type="ECO:0000313" key="5">
    <source>
        <dbReference type="EMBL" id="QCR16312.1"/>
    </source>
</evidence>
<dbReference type="Proteomes" id="UP000034227">
    <property type="component" value="Unassembled WGS sequence"/>
</dbReference>
<evidence type="ECO:0000256" key="1">
    <source>
        <dbReference type="SAM" id="MobiDB-lite"/>
    </source>
</evidence>
<proteinExistence type="predicted"/>
<evidence type="ECO:0000313" key="9">
    <source>
        <dbReference type="Proteomes" id="UP000300067"/>
    </source>
</evidence>
<dbReference type="Proteomes" id="UP000034424">
    <property type="component" value="Unassembled WGS sequence"/>
</dbReference>
<dbReference type="Proteomes" id="UP000034399">
    <property type="component" value="Unassembled WGS sequence"/>
</dbReference>
<reference evidence="6 7" key="1">
    <citation type="journal article" date="2015" name="ISME J.">
        <title>Genomic and phenotypic differentiation among Methanosarcina mazei populations from Columbia River sediment.</title>
        <authorList>
            <person name="Youngblut N.D."/>
            <person name="Wirth J.S."/>
            <person name="Henriksen J.R."/>
            <person name="Smith M."/>
            <person name="Simon H."/>
            <person name="Metcalf W.W."/>
            <person name="Whitaker R.J."/>
        </authorList>
    </citation>
    <scope>NUCLEOTIDE SEQUENCE [LARGE SCALE GENOMIC DNA]</scope>
    <source>
        <strain evidence="4 6">1.F.A.2.8</strain>
        <strain evidence="2 7">3.F.A.1A.1</strain>
        <strain evidence="3 8">3.F.T.2.1</strain>
    </source>
</reference>
<evidence type="ECO:0000313" key="6">
    <source>
        <dbReference type="Proteomes" id="UP000034227"/>
    </source>
</evidence>
<sequence length="80" mass="9100">MSLDNSATHKLVLFVLAHLQIKSVLLRKRSDRKGPRTPEAQFGEWKGPRTPEAQFGEWKGPRTPEAQFGREKKQTQGVCL</sequence>
<dbReference type="EMBL" id="JJPA01000222">
    <property type="protein sequence ID" value="KKG27737.1"/>
    <property type="molecule type" value="Genomic_DNA"/>
</dbReference>
<evidence type="ECO:0000313" key="4">
    <source>
        <dbReference type="EMBL" id="KKH31398.1"/>
    </source>
</evidence>
<reference evidence="5 9" key="2">
    <citation type="submission" date="2018-05" db="EMBL/GenBank/DDBJ databases">
        <title>Methanosarcina gilichinskyana sp. nov., a novel methanogenic archaeon isolated from Holocene permafrost, North East Russia.</title>
        <authorList>
            <person name="Oshurkova V."/>
            <person name="Meer M."/>
            <person name="Bochkareva O."/>
            <person name="Shcherbakova V."/>
        </authorList>
    </citation>
    <scope>NUCLEOTIDE SEQUENCE [LARGE SCALE GENOMIC DNA]</scope>
    <source>
        <strain evidence="5 9">JL01</strain>
    </source>
</reference>
<evidence type="ECO:0000313" key="7">
    <source>
        <dbReference type="Proteomes" id="UP000034399"/>
    </source>
</evidence>
<dbReference type="EMBL" id="CP029709">
    <property type="protein sequence ID" value="QCR16312.1"/>
    <property type="molecule type" value="Genomic_DNA"/>
</dbReference>
<dbReference type="EMBL" id="JJQD01000039">
    <property type="protein sequence ID" value="KKH31398.1"/>
    <property type="molecule type" value="Genomic_DNA"/>
</dbReference>
<gene>
    <name evidence="5" type="ORF">DKM28_10045</name>
    <name evidence="2" type="ORF">DU52_18070</name>
    <name evidence="4" type="ORF">DU58_09025</name>
    <name evidence="3" type="ORF">DU67_03650</name>
</gene>
<accession>A0A0F8LYB5</accession>
<organism evidence="4 6">
    <name type="scientific">Methanosarcina mazei</name>
    <name type="common">Methanosarcina frisia</name>
    <dbReference type="NCBI Taxonomy" id="2209"/>
    <lineage>
        <taxon>Archaea</taxon>
        <taxon>Methanobacteriati</taxon>
        <taxon>Methanobacteriota</taxon>
        <taxon>Stenosarchaea group</taxon>
        <taxon>Methanomicrobia</taxon>
        <taxon>Methanosarcinales</taxon>
        <taxon>Methanosarcinaceae</taxon>
        <taxon>Methanosarcina</taxon>
    </lineage>
</organism>
<feature type="region of interest" description="Disordered" evidence="1">
    <location>
        <begin position="27"/>
        <end position="80"/>
    </location>
</feature>
<protein>
    <submittedName>
        <fullName evidence="4">Uncharacterized protein</fullName>
    </submittedName>
</protein>
<name>A0A0F8LYB5_METMZ</name>
<dbReference type="AlphaFoldDB" id="A0A0F8LYB5"/>